<comment type="caution">
    <text evidence="2">The sequence shown here is derived from an EMBL/GenBank/DDBJ whole genome shotgun (WGS) entry which is preliminary data.</text>
</comment>
<dbReference type="EMBL" id="CAJOBR010002292">
    <property type="protein sequence ID" value="CAF4671142.1"/>
    <property type="molecule type" value="Genomic_DNA"/>
</dbReference>
<dbReference type="AlphaFoldDB" id="A0A821GJM8"/>
<sequence length="70" mass="7308">MGGGWGRTMGGGWGRTMGGGWGRTMGVGGGGGEGGRMGATSLYYPTKLHPSMRLIVNDKEIDNNSRDEDC</sequence>
<evidence type="ECO:0000256" key="1">
    <source>
        <dbReference type="SAM" id="MobiDB-lite"/>
    </source>
</evidence>
<gene>
    <name evidence="2" type="ORF">QYT958_LOCUS16065</name>
</gene>
<evidence type="ECO:0000313" key="3">
    <source>
        <dbReference type="Proteomes" id="UP000663848"/>
    </source>
</evidence>
<evidence type="ECO:0000313" key="2">
    <source>
        <dbReference type="EMBL" id="CAF4671142.1"/>
    </source>
</evidence>
<name>A0A821GJM8_9BILA</name>
<feature type="region of interest" description="Disordered" evidence="1">
    <location>
        <begin position="1"/>
        <end position="33"/>
    </location>
</feature>
<reference evidence="2" key="1">
    <citation type="submission" date="2021-02" db="EMBL/GenBank/DDBJ databases">
        <authorList>
            <person name="Nowell W R."/>
        </authorList>
    </citation>
    <scope>NUCLEOTIDE SEQUENCE</scope>
</reference>
<dbReference type="Proteomes" id="UP000663848">
    <property type="component" value="Unassembled WGS sequence"/>
</dbReference>
<organism evidence="2 3">
    <name type="scientific">Rotaria socialis</name>
    <dbReference type="NCBI Taxonomy" id="392032"/>
    <lineage>
        <taxon>Eukaryota</taxon>
        <taxon>Metazoa</taxon>
        <taxon>Spiralia</taxon>
        <taxon>Gnathifera</taxon>
        <taxon>Rotifera</taxon>
        <taxon>Eurotatoria</taxon>
        <taxon>Bdelloidea</taxon>
        <taxon>Philodinida</taxon>
        <taxon>Philodinidae</taxon>
        <taxon>Rotaria</taxon>
    </lineage>
</organism>
<accession>A0A821GJM8</accession>
<proteinExistence type="predicted"/>
<protein>
    <submittedName>
        <fullName evidence="2">Uncharacterized protein</fullName>
    </submittedName>
</protein>